<dbReference type="Gene3D" id="1.10.630.10">
    <property type="entry name" value="Cytochrome P450"/>
    <property type="match status" value="2"/>
</dbReference>
<evidence type="ECO:0000313" key="9">
    <source>
        <dbReference type="Proteomes" id="UP000322000"/>
    </source>
</evidence>
<protein>
    <submittedName>
        <fullName evidence="10">Uncharacterized protein LOC113501804</fullName>
    </submittedName>
</protein>
<dbReference type="SUPFAM" id="SSF48264">
    <property type="entry name" value="Cytochrome P450"/>
    <property type="match status" value="2"/>
</dbReference>
<dbReference type="PANTHER" id="PTHR24291">
    <property type="entry name" value="CYTOCHROME P450 FAMILY 4"/>
    <property type="match status" value="1"/>
</dbReference>
<dbReference type="InterPro" id="IPR001128">
    <property type="entry name" value="Cyt_P450"/>
</dbReference>
<evidence type="ECO:0000256" key="5">
    <source>
        <dbReference type="ARBA" id="ARBA00023002"/>
    </source>
</evidence>
<sequence length="1158" mass="133146">MREISLVVYFGLFQFARWLYEPVSTTITDSWTTMTSIFDTTHEVNYTRLIFYPLLLVTSVLWVLHRWQQKSRLYQLGQILPGPQTVPFFGNALLAFGKRPDQLVEIALSYADKYGSVVRGFLGSKLVVFLADADDVEVILNSQVHIDKSSEYRFFKPWLGEGLLISTGKKWRYHRKIIAPTFHINILKSFVDVFNQNSKNVVEKLQTEIGKTFDVHDHMSTATVDILLETAMGITRKTQDESGFDYAMAVMKMCNIIHQRHYKFWLRFDALFKITPFFKKQKQLLDIIHGLTNKVIKSKKQTYFENKAKGFIPPTLEELTRSSDNDILANDNKTVSDTVFKGYRDDLDINDENDIGEKKRLAFLDLMIESAQNGTNQLTDHEIKEEVDTIMFEGHDTTAAGSSFVLCLLGIYKDIQAKVYNELYEIFGSSDRPATFADTLQMKYLERVILESLRMYPPVPVIARKLNSDVKIATNNYVLPAGCTVVIATYKIHRSPKYYKDPDTFNPDNFLPENTSNRHYYSYIPFSAGPRSCVGRKYALLKLKILLSTILRNYECISDVPESEFKLLADIILKRSDGFRLQIKPRVRAPINVPYTMTSLVEEAQVPSYNTRLIFYPLLLLASSIWILYRWQQKSRFHSIAEKLPGPPAIPFVGNALLVLRKNPTQLVEFALKFAEQFGNVIRVWLGTNLLVFLTDPNDVEVILNSNVHIDKSTEYKFFKPWLGEGLLISTGDKWRSHRKMIAPTFHINILKSFVSVFNQNSKNVVEKMKGEMGKVFDVHDYMSGVTVDILLETAMGITRKTQDESGFDYAMAVMKMCDIIHQRQYKLWLRFDAFFNRTSFFNQQKKLLNTIHGLTTKVIKSKKEIYLENKSKGFIPPTLEELTKSTDDNVLANNDKSLSEDVFKGYRDDLDFNDENDIGEKKRLAFLDLMIESAQNGTNNISDEEIKEEVDTIMFEGHDTTAAGSSFVLCLLGVHKDIQTKVYDELYEIFGDSDRPATFADTLRMKYLERVILESLRMYPPVPIIARKLNRDVKIATNNYVLPAGCTVVIGTLKVHRNPQHYKNPNVFNPDNFLPENTSNRHYYSYIPFSAGPRSCVGRKYAILKLKILLSTVLRNYKVTSDVTEKEFQLQADIILKRTDGFRLQIEPRQRVPSTVA</sequence>
<dbReference type="CDD" id="cd20628">
    <property type="entry name" value="CYP4"/>
    <property type="match status" value="2"/>
</dbReference>
<keyword evidence="6 8" id="KW-0408">Iron</keyword>
<evidence type="ECO:0000256" key="3">
    <source>
        <dbReference type="ARBA" id="ARBA00022617"/>
    </source>
</evidence>
<dbReference type="PROSITE" id="PS00086">
    <property type="entry name" value="CYTOCHROME_P450"/>
    <property type="match status" value="2"/>
</dbReference>
<evidence type="ECO:0000256" key="4">
    <source>
        <dbReference type="ARBA" id="ARBA00022723"/>
    </source>
</evidence>
<dbReference type="InParanoid" id="A0A7E5WDW3"/>
<dbReference type="GO" id="GO:0020037">
    <property type="term" value="F:heme binding"/>
    <property type="evidence" value="ECO:0007669"/>
    <property type="project" value="InterPro"/>
</dbReference>
<keyword evidence="4 8" id="KW-0479">Metal-binding</keyword>
<keyword evidence="3 8" id="KW-0349">Heme</keyword>
<dbReference type="PRINTS" id="PR00463">
    <property type="entry name" value="EP450I"/>
</dbReference>
<dbReference type="Pfam" id="PF00067">
    <property type="entry name" value="p450"/>
    <property type="match status" value="2"/>
</dbReference>
<accession>A0A7E5WDW3</accession>
<dbReference type="InterPro" id="IPR017972">
    <property type="entry name" value="Cyt_P450_CS"/>
</dbReference>
<dbReference type="RefSeq" id="XP_026738869.1">
    <property type="nucleotide sequence ID" value="XM_026883068.1"/>
</dbReference>
<keyword evidence="5" id="KW-0560">Oxidoreductase</keyword>
<dbReference type="KEGG" id="tnl:113501804"/>
<dbReference type="OrthoDB" id="1470350at2759"/>
<dbReference type="GO" id="GO:0016705">
    <property type="term" value="F:oxidoreductase activity, acting on paired donors, with incorporation or reduction of molecular oxygen"/>
    <property type="evidence" value="ECO:0007669"/>
    <property type="project" value="InterPro"/>
</dbReference>
<organism evidence="9 10">
    <name type="scientific">Trichoplusia ni</name>
    <name type="common">Cabbage looper</name>
    <dbReference type="NCBI Taxonomy" id="7111"/>
    <lineage>
        <taxon>Eukaryota</taxon>
        <taxon>Metazoa</taxon>
        <taxon>Ecdysozoa</taxon>
        <taxon>Arthropoda</taxon>
        <taxon>Hexapoda</taxon>
        <taxon>Insecta</taxon>
        <taxon>Pterygota</taxon>
        <taxon>Neoptera</taxon>
        <taxon>Endopterygota</taxon>
        <taxon>Lepidoptera</taxon>
        <taxon>Glossata</taxon>
        <taxon>Ditrysia</taxon>
        <taxon>Noctuoidea</taxon>
        <taxon>Noctuidae</taxon>
        <taxon>Plusiinae</taxon>
        <taxon>Trichoplusia</taxon>
    </lineage>
</organism>
<feature type="binding site" description="axial binding residue" evidence="8">
    <location>
        <position position="533"/>
    </location>
    <ligand>
        <name>heme</name>
        <dbReference type="ChEBI" id="CHEBI:30413"/>
    </ligand>
    <ligandPart>
        <name>Fe</name>
        <dbReference type="ChEBI" id="CHEBI:18248"/>
    </ligandPart>
</feature>
<dbReference type="GeneID" id="113501804"/>
<evidence type="ECO:0000256" key="7">
    <source>
        <dbReference type="ARBA" id="ARBA00023033"/>
    </source>
</evidence>
<dbReference type="GO" id="GO:0004497">
    <property type="term" value="F:monooxygenase activity"/>
    <property type="evidence" value="ECO:0007669"/>
    <property type="project" value="UniProtKB-KW"/>
</dbReference>
<name>A0A7E5WDW3_TRINI</name>
<dbReference type="InterPro" id="IPR036396">
    <property type="entry name" value="Cyt_P450_sf"/>
</dbReference>
<dbReference type="Proteomes" id="UP000322000">
    <property type="component" value="Chromosome 2"/>
</dbReference>
<dbReference type="GO" id="GO:0005506">
    <property type="term" value="F:iron ion binding"/>
    <property type="evidence" value="ECO:0007669"/>
    <property type="project" value="InterPro"/>
</dbReference>
<keyword evidence="9" id="KW-1185">Reference proteome</keyword>
<evidence type="ECO:0000256" key="1">
    <source>
        <dbReference type="ARBA" id="ARBA00001971"/>
    </source>
</evidence>
<dbReference type="PANTHER" id="PTHR24291:SF106">
    <property type="entry name" value="CYTOCHROME P450 4G1-RELATED"/>
    <property type="match status" value="1"/>
</dbReference>
<dbReference type="InterPro" id="IPR002401">
    <property type="entry name" value="Cyt_P450_E_grp-I"/>
</dbReference>
<dbReference type="AlphaFoldDB" id="A0A7E5WDW3"/>
<reference evidence="10" key="1">
    <citation type="submission" date="2025-08" db="UniProtKB">
        <authorList>
            <consortium name="RefSeq"/>
        </authorList>
    </citation>
    <scope>IDENTIFICATION</scope>
</reference>
<evidence type="ECO:0000256" key="2">
    <source>
        <dbReference type="ARBA" id="ARBA00010617"/>
    </source>
</evidence>
<evidence type="ECO:0000313" key="10">
    <source>
        <dbReference type="RefSeq" id="XP_026738869.1"/>
    </source>
</evidence>
<evidence type="ECO:0000256" key="8">
    <source>
        <dbReference type="PIRSR" id="PIRSR602401-1"/>
    </source>
</evidence>
<dbReference type="PRINTS" id="PR00385">
    <property type="entry name" value="P450"/>
</dbReference>
<proteinExistence type="inferred from homology"/>
<keyword evidence="7" id="KW-0503">Monooxygenase</keyword>
<comment type="similarity">
    <text evidence="2">Belongs to the cytochrome P450 family.</text>
</comment>
<dbReference type="InterPro" id="IPR050196">
    <property type="entry name" value="Cytochrome_P450_Monoox"/>
</dbReference>
<comment type="cofactor">
    <cofactor evidence="1 8">
        <name>heme</name>
        <dbReference type="ChEBI" id="CHEBI:30413"/>
    </cofactor>
</comment>
<evidence type="ECO:0000256" key="6">
    <source>
        <dbReference type="ARBA" id="ARBA00023004"/>
    </source>
</evidence>
<gene>
    <name evidence="10" type="primary">LOC113501804</name>
</gene>